<dbReference type="PROSITE" id="PS50016">
    <property type="entry name" value="ZF_PHD_2"/>
    <property type="match status" value="1"/>
</dbReference>
<organism evidence="6 7">
    <name type="scientific">Smittium simulii</name>
    <dbReference type="NCBI Taxonomy" id="133385"/>
    <lineage>
        <taxon>Eukaryota</taxon>
        <taxon>Fungi</taxon>
        <taxon>Fungi incertae sedis</taxon>
        <taxon>Zoopagomycota</taxon>
        <taxon>Kickxellomycotina</taxon>
        <taxon>Harpellomycetes</taxon>
        <taxon>Harpellales</taxon>
        <taxon>Legeriomycetaceae</taxon>
        <taxon>Smittium</taxon>
    </lineage>
</organism>
<keyword evidence="2 4" id="KW-0863">Zinc-finger</keyword>
<dbReference type="InterPro" id="IPR001965">
    <property type="entry name" value="Znf_PHD"/>
</dbReference>
<dbReference type="GO" id="GO:0008270">
    <property type="term" value="F:zinc ion binding"/>
    <property type="evidence" value="ECO:0007669"/>
    <property type="project" value="UniProtKB-KW"/>
</dbReference>
<protein>
    <recommendedName>
        <fullName evidence="5">PHD-type domain-containing protein</fullName>
    </recommendedName>
</protein>
<dbReference type="InterPro" id="IPR011011">
    <property type="entry name" value="Znf_FYVE_PHD"/>
</dbReference>
<dbReference type="PROSITE" id="PS01359">
    <property type="entry name" value="ZF_PHD_1"/>
    <property type="match status" value="1"/>
</dbReference>
<evidence type="ECO:0000256" key="1">
    <source>
        <dbReference type="ARBA" id="ARBA00022723"/>
    </source>
</evidence>
<keyword evidence="1" id="KW-0479">Metal-binding</keyword>
<keyword evidence="7" id="KW-1185">Reference proteome</keyword>
<dbReference type="GO" id="GO:0061630">
    <property type="term" value="F:ubiquitin protein ligase activity"/>
    <property type="evidence" value="ECO:0007669"/>
    <property type="project" value="InterPro"/>
</dbReference>
<evidence type="ECO:0000256" key="3">
    <source>
        <dbReference type="ARBA" id="ARBA00022833"/>
    </source>
</evidence>
<proteinExistence type="predicted"/>
<reference evidence="6 7" key="1">
    <citation type="journal article" date="2018" name="MBio">
        <title>Comparative Genomics Reveals the Core Gene Toolbox for the Fungus-Insect Symbiosis.</title>
        <authorList>
            <person name="Wang Y."/>
            <person name="Stata M."/>
            <person name="Wang W."/>
            <person name="Stajich J.E."/>
            <person name="White M.M."/>
            <person name="Moncalvo J.M."/>
        </authorList>
    </citation>
    <scope>NUCLEOTIDE SEQUENCE [LARGE SCALE GENOMIC DNA]</scope>
    <source>
        <strain evidence="6 7">SWE-8-4</strain>
    </source>
</reference>
<evidence type="ECO:0000313" key="7">
    <source>
        <dbReference type="Proteomes" id="UP000245383"/>
    </source>
</evidence>
<dbReference type="InterPro" id="IPR013083">
    <property type="entry name" value="Znf_RING/FYVE/PHD"/>
</dbReference>
<gene>
    <name evidence="6" type="ORF">BB561_004915</name>
</gene>
<dbReference type="PANTHER" id="PTHR13513">
    <property type="entry name" value="E3 UBIQUITIN-PROTEIN LIGASE UBR7"/>
    <property type="match status" value="1"/>
</dbReference>
<dbReference type="InterPro" id="IPR019787">
    <property type="entry name" value="Znf_PHD-finger"/>
</dbReference>
<dbReference type="Proteomes" id="UP000245383">
    <property type="component" value="Unassembled WGS sequence"/>
</dbReference>
<evidence type="ECO:0000313" key="6">
    <source>
        <dbReference type="EMBL" id="PVU90346.1"/>
    </source>
</evidence>
<dbReference type="Pfam" id="PF02207">
    <property type="entry name" value="zf-UBR"/>
    <property type="match status" value="1"/>
</dbReference>
<dbReference type="OrthoDB" id="5795902at2759"/>
<feature type="domain" description="PHD-type" evidence="5">
    <location>
        <begin position="222"/>
        <end position="275"/>
    </location>
</feature>
<dbReference type="PANTHER" id="PTHR13513:SF9">
    <property type="entry name" value="E3 UBIQUITIN-PROTEIN LIGASE UBR7-RELATED"/>
    <property type="match status" value="1"/>
</dbReference>
<sequence length="452" mass="51903">MSLQKSPDFQLSENFSPDATLTASEYISIQENLEKEAAEILPGRFDICTKEKGYIHQNVYACLTCSIIGEPPILEQSPVLSSFDAANINDDFISKILDEAISKTRDLHTLDTIQENPLVENSSTVEKNQFWNPRIDKNILKPADPSTPPLNFIPHGFCYGCSISCHSQHDVIELFAKRDFMCDCGTISSKNNISNQCNLTKNDSNAFNSRNSKNLYNHNFWGYYCRCDTFYDPISEPREMIQCFICNDWFHDECIGNIPDETDYENYICRDCVKKSPVIFGIHINENDAPTPTNNIKQDEDIQNINHKTSINENDTSTPNNTCKTVYIDSKITSPIEYDIFAKDDWLKDICKCEKCVQDLAKNKMLFLYKDVDIYEPEVDETKDESLYQAGIKELSKIDRVKAIEGSTAYQNFYQDIKSFLLPFAHTKRTVESKDIKEFFEEINTKKIKNAK</sequence>
<dbReference type="AlphaFoldDB" id="A0A2T9YDD3"/>
<dbReference type="SUPFAM" id="SSF57903">
    <property type="entry name" value="FYVE/PHD zinc finger"/>
    <property type="match status" value="1"/>
</dbReference>
<evidence type="ECO:0000256" key="2">
    <source>
        <dbReference type="ARBA" id="ARBA00022771"/>
    </source>
</evidence>
<dbReference type="CDD" id="cd15542">
    <property type="entry name" value="PHD_UBR7"/>
    <property type="match status" value="1"/>
</dbReference>
<evidence type="ECO:0000256" key="4">
    <source>
        <dbReference type="PROSITE-ProRule" id="PRU00146"/>
    </source>
</evidence>
<dbReference type="SMART" id="SM00249">
    <property type="entry name" value="PHD"/>
    <property type="match status" value="1"/>
</dbReference>
<name>A0A2T9YDD3_9FUNG</name>
<dbReference type="GO" id="GO:0005737">
    <property type="term" value="C:cytoplasm"/>
    <property type="evidence" value="ECO:0007669"/>
    <property type="project" value="TreeGrafter"/>
</dbReference>
<keyword evidence="3" id="KW-0862">Zinc</keyword>
<dbReference type="InterPro" id="IPR040204">
    <property type="entry name" value="UBR7"/>
</dbReference>
<evidence type="ECO:0000259" key="5">
    <source>
        <dbReference type="PROSITE" id="PS50016"/>
    </source>
</evidence>
<dbReference type="InterPro" id="IPR019786">
    <property type="entry name" value="Zinc_finger_PHD-type_CS"/>
</dbReference>
<accession>A0A2T9YDD3</accession>
<dbReference type="Gene3D" id="3.30.40.10">
    <property type="entry name" value="Zinc/RING finger domain, C3HC4 (zinc finger)"/>
    <property type="match status" value="1"/>
</dbReference>
<dbReference type="EMBL" id="MBFR01000261">
    <property type="protein sequence ID" value="PVU90346.1"/>
    <property type="molecule type" value="Genomic_DNA"/>
</dbReference>
<comment type="caution">
    <text evidence="6">The sequence shown here is derived from an EMBL/GenBank/DDBJ whole genome shotgun (WGS) entry which is preliminary data.</text>
</comment>
<dbReference type="InterPro" id="IPR003126">
    <property type="entry name" value="Znf_UBR"/>
</dbReference>